<name>A0A545UDS4_9GAMM</name>
<evidence type="ECO:0000313" key="2">
    <source>
        <dbReference type="EMBL" id="TQV87622.1"/>
    </source>
</evidence>
<accession>A0A545UDS4</accession>
<feature type="transmembrane region" description="Helical" evidence="1">
    <location>
        <begin position="20"/>
        <end position="38"/>
    </location>
</feature>
<dbReference type="EMBL" id="VIKS01000007">
    <property type="protein sequence ID" value="TQV87622.1"/>
    <property type="molecule type" value="Genomic_DNA"/>
</dbReference>
<dbReference type="Proteomes" id="UP000315439">
    <property type="component" value="Unassembled WGS sequence"/>
</dbReference>
<keyword evidence="1" id="KW-0472">Membrane</keyword>
<sequence length="584" mass="67104">MIDATDTQQMSFWIEQLAQYGPYALFVFFALILWTVAKRNIDTAKNDKERLYYQRNHRIILYGVFVLATVLVIVWVAQKFFLEHKSGDPLVKGYFSGLKNYSPLGGSELAGISHSITLDQPDKFYSKIDKGLSDEYRHEWVLINDQSLSDFYFVFQQVYEETKPSRMTDSVGENQSVKDRRLLKKRFKLSFTDEELLSGLPYHVLYMPDEEDPIGKIGRLKRQVQGEESLKEIPWLASGSYRKTKVPIEQRLALFPQALAAGSIFAGQDRDYVVRKLNELLSSENLKDQLDAQRILMNNLEDASYYVRHVLSNEQKGISDQFTYWSNVQEIIERLDVSNVAIEPAVKVRLASQLISSGAYEQASNFYKKIKPIVPGGDEGSQSQPNLAVKNQFEPVALNRLSKQVEDNWINVPYLAYERLRVAYYMSPMVFYGNGCIRGTYKGGDFAAEEKRPRYSISLWRDDKRQGYEFFLSKDAGASNRTEFTVYKRFSASGSRPVTKLNRGWQSDEKINGFDSGENTLSICRKESNLYFLVNGKEVFKTVEEEVERHRFFGMNVSIGTQVFVKDFGICLLSNCGYNLMSEP</sequence>
<proteinExistence type="predicted"/>
<evidence type="ECO:0000313" key="3">
    <source>
        <dbReference type="Proteomes" id="UP000315439"/>
    </source>
</evidence>
<keyword evidence="3" id="KW-1185">Reference proteome</keyword>
<protein>
    <submittedName>
        <fullName evidence="2">Uncharacterized protein</fullName>
    </submittedName>
</protein>
<organism evidence="2 3">
    <name type="scientific">Aliikangiella coralliicola</name>
    <dbReference type="NCBI Taxonomy" id="2592383"/>
    <lineage>
        <taxon>Bacteria</taxon>
        <taxon>Pseudomonadati</taxon>
        <taxon>Pseudomonadota</taxon>
        <taxon>Gammaproteobacteria</taxon>
        <taxon>Oceanospirillales</taxon>
        <taxon>Pleioneaceae</taxon>
        <taxon>Aliikangiella</taxon>
    </lineage>
</organism>
<dbReference type="AlphaFoldDB" id="A0A545UDS4"/>
<dbReference type="RefSeq" id="WP_142893800.1">
    <property type="nucleotide sequence ID" value="NZ_ML660164.1"/>
</dbReference>
<feature type="transmembrane region" description="Helical" evidence="1">
    <location>
        <begin position="59"/>
        <end position="77"/>
    </location>
</feature>
<reference evidence="2 3" key="1">
    <citation type="submission" date="2019-07" db="EMBL/GenBank/DDBJ databases">
        <title>Draft genome for Aliikangiella sp. M105.</title>
        <authorList>
            <person name="Wang G."/>
        </authorList>
    </citation>
    <scope>NUCLEOTIDE SEQUENCE [LARGE SCALE GENOMIC DNA]</scope>
    <source>
        <strain evidence="2 3">M105</strain>
    </source>
</reference>
<gene>
    <name evidence="2" type="ORF">FLL46_12185</name>
</gene>
<evidence type="ECO:0000256" key="1">
    <source>
        <dbReference type="SAM" id="Phobius"/>
    </source>
</evidence>
<comment type="caution">
    <text evidence="2">The sequence shown here is derived from an EMBL/GenBank/DDBJ whole genome shotgun (WGS) entry which is preliminary data.</text>
</comment>
<keyword evidence="1" id="KW-0812">Transmembrane</keyword>
<keyword evidence="1" id="KW-1133">Transmembrane helix</keyword>